<evidence type="ECO:0000313" key="4">
    <source>
        <dbReference type="Proteomes" id="UP000198897"/>
    </source>
</evidence>
<feature type="compositionally biased region" description="Basic and acidic residues" evidence="1">
    <location>
        <begin position="35"/>
        <end position="45"/>
    </location>
</feature>
<dbReference type="RefSeq" id="WP_089749483.1">
    <property type="nucleotide sequence ID" value="NZ_FOOG01000002.1"/>
</dbReference>
<feature type="chain" id="PRO_5039464362" description="Lipoprotein" evidence="2">
    <location>
        <begin position="22"/>
        <end position="185"/>
    </location>
</feature>
<evidence type="ECO:0008006" key="5">
    <source>
        <dbReference type="Google" id="ProtNLM"/>
    </source>
</evidence>
<evidence type="ECO:0000256" key="1">
    <source>
        <dbReference type="SAM" id="MobiDB-lite"/>
    </source>
</evidence>
<feature type="region of interest" description="Disordered" evidence="1">
    <location>
        <begin position="19"/>
        <end position="46"/>
    </location>
</feature>
<keyword evidence="4" id="KW-1185">Reference proteome</keyword>
<name>A0A1I2JR19_9BACI</name>
<keyword evidence="2" id="KW-0732">Signal</keyword>
<dbReference type="OrthoDB" id="2970978at2"/>
<evidence type="ECO:0000256" key="2">
    <source>
        <dbReference type="SAM" id="SignalP"/>
    </source>
</evidence>
<dbReference type="EMBL" id="FOOG01000002">
    <property type="protein sequence ID" value="SFF57024.1"/>
    <property type="molecule type" value="Genomic_DNA"/>
</dbReference>
<dbReference type="PROSITE" id="PS51257">
    <property type="entry name" value="PROKAR_LIPOPROTEIN"/>
    <property type="match status" value="1"/>
</dbReference>
<organism evidence="3 4">
    <name type="scientific">Halobacillus alkaliphilus</name>
    <dbReference type="NCBI Taxonomy" id="396056"/>
    <lineage>
        <taxon>Bacteria</taxon>
        <taxon>Bacillati</taxon>
        <taxon>Bacillota</taxon>
        <taxon>Bacilli</taxon>
        <taxon>Bacillales</taxon>
        <taxon>Bacillaceae</taxon>
        <taxon>Halobacillus</taxon>
    </lineage>
</organism>
<evidence type="ECO:0000313" key="3">
    <source>
        <dbReference type="EMBL" id="SFF57024.1"/>
    </source>
</evidence>
<dbReference type="AlphaFoldDB" id="A0A1I2JR19"/>
<feature type="compositionally biased region" description="Low complexity" evidence="1">
    <location>
        <begin position="20"/>
        <end position="32"/>
    </location>
</feature>
<accession>A0A1I2JR19</accession>
<protein>
    <recommendedName>
        <fullName evidence="5">Lipoprotein</fullName>
    </recommendedName>
</protein>
<proteinExistence type="predicted"/>
<reference evidence="4" key="1">
    <citation type="submission" date="2016-10" db="EMBL/GenBank/DDBJ databases">
        <authorList>
            <person name="Varghese N."/>
            <person name="Submissions S."/>
        </authorList>
    </citation>
    <scope>NUCLEOTIDE SEQUENCE [LARGE SCALE GENOMIC DNA]</scope>
    <source>
        <strain evidence="4">FP5</strain>
    </source>
</reference>
<sequence>MKKLVYIILLMLLAACQPGETETSNSNSNSSESESESKQALEEKPSVTFTYKGEEIEANSIRQCFAPDCSENSATVDQMNHKEMAEGLEPTQVEDGEKIQVHIDGKQPTQTHLSRYYGTTIEGGTLEENEITIHSASKDERKESFFVRLDWYNENQEFLGSVSKAFIVNVDGISSEKIDKQDPNH</sequence>
<dbReference type="Proteomes" id="UP000198897">
    <property type="component" value="Unassembled WGS sequence"/>
</dbReference>
<gene>
    <name evidence="3" type="ORF">SAMN05216353_10223</name>
</gene>
<feature type="signal peptide" evidence="2">
    <location>
        <begin position="1"/>
        <end position="21"/>
    </location>
</feature>